<dbReference type="Pfam" id="PF20256">
    <property type="entry name" value="MoCoBD_2"/>
    <property type="match status" value="1"/>
</dbReference>
<dbReference type="InterPro" id="IPR016208">
    <property type="entry name" value="Ald_Oxase/xanthine_DH-like"/>
</dbReference>
<dbReference type="EMBL" id="JAAZSR010000376">
    <property type="protein sequence ID" value="NKX52020.1"/>
    <property type="molecule type" value="Genomic_DNA"/>
</dbReference>
<gene>
    <name evidence="3" type="ORF">HER39_15890</name>
</gene>
<evidence type="ECO:0000259" key="1">
    <source>
        <dbReference type="Pfam" id="PF02738"/>
    </source>
</evidence>
<dbReference type="InterPro" id="IPR046867">
    <property type="entry name" value="AldOxase/xan_DH_MoCoBD2"/>
</dbReference>
<dbReference type="InterPro" id="IPR037165">
    <property type="entry name" value="AldOxase/xan_DH_Mopterin-bd_sf"/>
</dbReference>
<accession>A0ABX1JTK2</accession>
<feature type="domain" description="Aldehyde oxidase/xanthine dehydrogenase first molybdopterin binding" evidence="1">
    <location>
        <begin position="3"/>
        <end position="230"/>
    </location>
</feature>
<dbReference type="Proteomes" id="UP000523795">
    <property type="component" value="Unassembled WGS sequence"/>
</dbReference>
<keyword evidence="4" id="KW-1185">Reference proteome</keyword>
<comment type="caution">
    <text evidence="3">The sequence shown here is derived from an EMBL/GenBank/DDBJ whole genome shotgun (WGS) entry which is preliminary data.</text>
</comment>
<evidence type="ECO:0000313" key="4">
    <source>
        <dbReference type="Proteomes" id="UP000523795"/>
    </source>
</evidence>
<evidence type="ECO:0000313" key="3">
    <source>
        <dbReference type="EMBL" id="NKX52020.1"/>
    </source>
</evidence>
<dbReference type="SUPFAM" id="SSF56003">
    <property type="entry name" value="Molybdenum cofactor-binding domain"/>
    <property type="match status" value="1"/>
</dbReference>
<dbReference type="PANTHER" id="PTHR11908:SF157">
    <property type="entry name" value="XANTHINE DEHYDROGENASE SUBUNIT D-RELATED"/>
    <property type="match status" value="1"/>
</dbReference>
<feature type="domain" description="Aldehyde oxidase/xanthine dehydrogenase second molybdopterin binding" evidence="2">
    <location>
        <begin position="284"/>
        <end position="537"/>
    </location>
</feature>
<dbReference type="Pfam" id="PF02738">
    <property type="entry name" value="MoCoBD_1"/>
    <property type="match status" value="1"/>
</dbReference>
<organism evidence="3 4">
    <name type="scientific">Arthrobacter deserti</name>
    <dbReference type="NCBI Taxonomy" id="1742687"/>
    <lineage>
        <taxon>Bacteria</taxon>
        <taxon>Bacillati</taxon>
        <taxon>Actinomycetota</taxon>
        <taxon>Actinomycetes</taxon>
        <taxon>Micrococcales</taxon>
        <taxon>Micrococcaceae</taxon>
        <taxon>Arthrobacter</taxon>
    </lineage>
</organism>
<sequence>HSHVGDVAAGFAAAAAIHEGTYRTQRLQPVSLETHPATAWLVDEGRLEVRSSTQVPFLARRTLCRLFGLDPGAVRVVTGRGGGGFGGKQEVFTEDLVVLAALRLRAPVQFEHTRTEQFTGTSVRHPMRIRIKAGADAQGKLTALELDVLSNTGAYGNHGPGVVFHGTGEPLAVSNCPNKKVDARPVYPPVVPSGAFRGYGLCQLVFAVESAMDELARDLGIDPFEFRRINTVREGDPMISASAEPAADVEFGSYGLGQCLDLVQDALARGAERDRRLGAGPPEGWLTGQGMALSMIDSVPPNGHTAHSSIRLLPDGCYELKVGTAEFGNGTTTVHAQLAATALGTSADRIRVLQADTDLVEHDTGAYGSAGTVVAGRATLIAATALAEQIKAAAAGMAGAAGKTADGAACTAVLDAHAVRCGQLRIPLRQLHAASAEDTGLLGRGSWGGTPRSVAFNVHGSRVAVDPLTGELRILQSAQAADAGTVINPMQCRGQVEGGSAQALGAALYEEVVLDERGAVATDILRHYHIPTYADVPRTEVYFAATSDRLGPLGAKPMSESPFNPVAPAMASPIRDAIGMRLHRLPMTRDRIYLALKQEEAQHGRH</sequence>
<proteinExistence type="predicted"/>
<feature type="non-terminal residue" evidence="3">
    <location>
        <position position="1"/>
    </location>
</feature>
<name>A0ABX1JTK2_9MICC</name>
<reference evidence="3 4" key="1">
    <citation type="submission" date="2020-04" db="EMBL/GenBank/DDBJ databases">
        <authorList>
            <person name="Liu S."/>
        </authorList>
    </citation>
    <scope>NUCLEOTIDE SEQUENCE [LARGE SCALE GENOMIC DNA]</scope>
    <source>
        <strain evidence="3 4">CGMCC 1.15091</strain>
    </source>
</reference>
<dbReference type="PANTHER" id="PTHR11908">
    <property type="entry name" value="XANTHINE DEHYDROGENASE"/>
    <property type="match status" value="1"/>
</dbReference>
<evidence type="ECO:0000259" key="2">
    <source>
        <dbReference type="Pfam" id="PF20256"/>
    </source>
</evidence>
<dbReference type="Gene3D" id="3.30.365.10">
    <property type="entry name" value="Aldehyde oxidase/xanthine dehydrogenase, molybdopterin binding domain"/>
    <property type="match status" value="4"/>
</dbReference>
<protein>
    <submittedName>
        <fullName evidence="3">Molybdopterin-dependent oxidoreductase</fullName>
    </submittedName>
</protein>
<dbReference type="InterPro" id="IPR008274">
    <property type="entry name" value="AldOxase/xan_DH_MoCoBD1"/>
</dbReference>